<dbReference type="InterPro" id="IPR010835">
    <property type="entry name" value="DUF1439"/>
</dbReference>
<dbReference type="Proteomes" id="UP000887222">
    <property type="component" value="Unassembled WGS sequence"/>
</dbReference>
<gene>
    <name evidence="1" type="ORF">NCCP691_32690</name>
</gene>
<reference evidence="1 2" key="1">
    <citation type="journal article" date="2022" name="Int. J. Syst. Evol. Microbiol.">
        <title>Noviherbaspirillum aridicola sp. nov., isolated from an arid soil in Pakistan.</title>
        <authorList>
            <person name="Khan I.U."/>
            <person name="Saqib M."/>
            <person name="Amin A."/>
            <person name="Hussain F."/>
            <person name="Li L."/>
            <person name="Liu Y.H."/>
            <person name="Fang B.Z."/>
            <person name="Ahmed I."/>
            <person name="Li W.J."/>
        </authorList>
    </citation>
    <scope>NUCLEOTIDE SEQUENCE [LARGE SCALE GENOMIC DNA]</scope>
    <source>
        <strain evidence="1 2">NCCP-691</strain>
    </source>
</reference>
<dbReference type="EMBL" id="BPMK01000015">
    <property type="protein sequence ID" value="GIZ53255.1"/>
    <property type="molecule type" value="Genomic_DNA"/>
</dbReference>
<keyword evidence="2" id="KW-1185">Reference proteome</keyword>
<sequence>MKRIAILLPLALLLAACATLLGPRDVEVPLARIQQSMERRFPFNNRYLELLDIRVTNPRVSLLPETNRILTRMDTAIAPPFLQRSWTGNLAVSGVLRIDPSRNAVVLGEPRVESFSVDGLDPLYANRVTRIGSLLAEEMLADYPLYTFRPEDLRVAGASFYPSKITTRGDALVVSFEPAR</sequence>
<name>A0ABQ4Q8V8_9BURK</name>
<dbReference type="Gene3D" id="3.15.10.40">
    <property type="entry name" value="Uncharacterised protein PF07273, DUF1439"/>
    <property type="match status" value="1"/>
</dbReference>
<organism evidence="1 2">
    <name type="scientific">Noviherbaspirillum aridicola</name>
    <dbReference type="NCBI Taxonomy" id="2849687"/>
    <lineage>
        <taxon>Bacteria</taxon>
        <taxon>Pseudomonadati</taxon>
        <taxon>Pseudomonadota</taxon>
        <taxon>Betaproteobacteria</taxon>
        <taxon>Burkholderiales</taxon>
        <taxon>Oxalobacteraceae</taxon>
        <taxon>Noviherbaspirillum</taxon>
    </lineage>
</organism>
<evidence type="ECO:0008006" key="3">
    <source>
        <dbReference type="Google" id="ProtNLM"/>
    </source>
</evidence>
<protein>
    <recommendedName>
        <fullName evidence="3">DUF1439 domain-containing protein</fullName>
    </recommendedName>
</protein>
<evidence type="ECO:0000313" key="2">
    <source>
        <dbReference type="Proteomes" id="UP000887222"/>
    </source>
</evidence>
<dbReference type="Pfam" id="PF07273">
    <property type="entry name" value="DUF1439"/>
    <property type="match status" value="1"/>
</dbReference>
<dbReference type="RefSeq" id="WP_220809676.1">
    <property type="nucleotide sequence ID" value="NZ_BPMK01000015.1"/>
</dbReference>
<comment type="caution">
    <text evidence="1">The sequence shown here is derived from an EMBL/GenBank/DDBJ whole genome shotgun (WGS) entry which is preliminary data.</text>
</comment>
<evidence type="ECO:0000313" key="1">
    <source>
        <dbReference type="EMBL" id="GIZ53255.1"/>
    </source>
</evidence>
<proteinExistence type="predicted"/>
<dbReference type="PROSITE" id="PS51257">
    <property type="entry name" value="PROKAR_LIPOPROTEIN"/>
    <property type="match status" value="1"/>
</dbReference>
<accession>A0ABQ4Q8V8</accession>